<reference evidence="2" key="1">
    <citation type="submission" date="2020-02" db="EMBL/GenBank/DDBJ databases">
        <authorList>
            <person name="Meier V. D."/>
        </authorList>
    </citation>
    <scope>NUCLEOTIDE SEQUENCE</scope>
    <source>
        <strain evidence="2">AVDCRST_MAG19</strain>
    </source>
</reference>
<evidence type="ECO:0000313" key="2">
    <source>
        <dbReference type="EMBL" id="CAA9569092.1"/>
    </source>
</evidence>
<dbReference type="AlphaFoldDB" id="A0A6J4V5F0"/>
<proteinExistence type="predicted"/>
<evidence type="ECO:0000256" key="1">
    <source>
        <dbReference type="SAM" id="MobiDB-lite"/>
    </source>
</evidence>
<accession>A0A6J4V5F0</accession>
<name>A0A6J4V5F0_9BACT</name>
<feature type="region of interest" description="Disordered" evidence="1">
    <location>
        <begin position="104"/>
        <end position="133"/>
    </location>
</feature>
<feature type="non-terminal residue" evidence="2">
    <location>
        <position position="266"/>
    </location>
</feature>
<sequence length="266" mass="27716">DGPAQRPGIVGHRPVGHCRHSDVQRAGEPGVGRRRRAGARRSVPGDRRRRRLAGRDGRARRRAGFGPPWPGGCAPPVAEAGHWAGLRRWVPGRVGAGGGGCWAGGADGRRPLARPGGLAAPRRRGGGRMRPRPRLALRAGGWHRRLAPRPQAAEPARRALCAGGPRSSDRGPDGRLQGVAAGGVSVARPGRGAGRRLRLPDRDDLSGIALRRAGGGVADRFCRPGGGRLEAVAADRAGGRGRGLAAAVRGAEVGQGCRWPRQGGRL</sequence>
<organism evidence="2">
    <name type="scientific">uncultured Thermomicrobiales bacterium</name>
    <dbReference type="NCBI Taxonomy" id="1645740"/>
    <lineage>
        <taxon>Bacteria</taxon>
        <taxon>Pseudomonadati</taxon>
        <taxon>Thermomicrobiota</taxon>
        <taxon>Thermomicrobia</taxon>
        <taxon>Thermomicrobiales</taxon>
        <taxon>environmental samples</taxon>
    </lineage>
</organism>
<feature type="region of interest" description="Disordered" evidence="1">
    <location>
        <begin position="1"/>
        <end position="72"/>
    </location>
</feature>
<feature type="compositionally biased region" description="Basic residues" evidence="1">
    <location>
        <begin position="47"/>
        <end position="63"/>
    </location>
</feature>
<dbReference type="EMBL" id="CADCWL010000127">
    <property type="protein sequence ID" value="CAA9569092.1"/>
    <property type="molecule type" value="Genomic_DNA"/>
</dbReference>
<gene>
    <name evidence="2" type="ORF">AVDCRST_MAG19-2592</name>
</gene>
<feature type="region of interest" description="Disordered" evidence="1">
    <location>
        <begin position="148"/>
        <end position="175"/>
    </location>
</feature>
<protein>
    <submittedName>
        <fullName evidence="2">Uncharacterized protein</fullName>
    </submittedName>
</protein>
<feature type="non-terminal residue" evidence="2">
    <location>
        <position position="1"/>
    </location>
</feature>
<feature type="compositionally biased region" description="Basic residues" evidence="1">
    <location>
        <begin position="121"/>
        <end position="133"/>
    </location>
</feature>